<evidence type="ECO:0008006" key="9">
    <source>
        <dbReference type="Google" id="ProtNLM"/>
    </source>
</evidence>
<keyword evidence="8" id="KW-1185">Reference proteome</keyword>
<proteinExistence type="predicted"/>
<dbReference type="EMBL" id="BAABKY010000001">
    <property type="protein sequence ID" value="GAA5071094.1"/>
    <property type="molecule type" value="Genomic_DNA"/>
</dbReference>
<organism evidence="7 8">
    <name type="scientific">Lysobacter panacisoli</name>
    <dbReference type="NCBI Taxonomy" id="1255263"/>
    <lineage>
        <taxon>Bacteria</taxon>
        <taxon>Pseudomonadati</taxon>
        <taxon>Pseudomonadota</taxon>
        <taxon>Gammaproteobacteria</taxon>
        <taxon>Lysobacterales</taxon>
        <taxon>Lysobacteraceae</taxon>
        <taxon>Lysobacter</taxon>
    </lineage>
</organism>
<keyword evidence="5 6" id="KW-0472">Membrane</keyword>
<gene>
    <name evidence="7" type="ORF">GCM10025759_09790</name>
</gene>
<evidence type="ECO:0000256" key="2">
    <source>
        <dbReference type="ARBA" id="ARBA00022475"/>
    </source>
</evidence>
<evidence type="ECO:0000256" key="6">
    <source>
        <dbReference type="SAM" id="Phobius"/>
    </source>
</evidence>
<protein>
    <recommendedName>
        <fullName evidence="9">Lipopolysaccharide biosynthesis protein</fullName>
    </recommendedName>
</protein>
<evidence type="ECO:0000313" key="7">
    <source>
        <dbReference type="EMBL" id="GAA5071094.1"/>
    </source>
</evidence>
<feature type="transmembrane region" description="Helical" evidence="6">
    <location>
        <begin position="362"/>
        <end position="380"/>
    </location>
</feature>
<keyword evidence="3 6" id="KW-0812">Transmembrane</keyword>
<feature type="transmembrane region" description="Helical" evidence="6">
    <location>
        <begin position="152"/>
        <end position="173"/>
    </location>
</feature>
<dbReference type="PANTHER" id="PTHR30250:SF11">
    <property type="entry name" value="O-ANTIGEN TRANSPORTER-RELATED"/>
    <property type="match status" value="1"/>
</dbReference>
<keyword evidence="2" id="KW-1003">Cell membrane</keyword>
<evidence type="ECO:0000256" key="3">
    <source>
        <dbReference type="ARBA" id="ARBA00022692"/>
    </source>
</evidence>
<feature type="transmembrane region" description="Helical" evidence="6">
    <location>
        <begin position="12"/>
        <end position="37"/>
    </location>
</feature>
<feature type="transmembrane region" description="Helical" evidence="6">
    <location>
        <begin position="93"/>
        <end position="112"/>
    </location>
</feature>
<feature type="transmembrane region" description="Helical" evidence="6">
    <location>
        <begin position="295"/>
        <end position="320"/>
    </location>
</feature>
<comment type="caution">
    <text evidence="7">The sequence shown here is derived from an EMBL/GenBank/DDBJ whole genome shotgun (WGS) entry which is preliminary data.</text>
</comment>
<feature type="transmembrane region" description="Helical" evidence="6">
    <location>
        <begin position="386"/>
        <end position="409"/>
    </location>
</feature>
<comment type="subcellular location">
    <subcellularLocation>
        <location evidence="1">Cell membrane</location>
        <topology evidence="1">Multi-pass membrane protein</topology>
    </subcellularLocation>
</comment>
<name>A0ABP9L8K4_9GAMM</name>
<evidence type="ECO:0000256" key="5">
    <source>
        <dbReference type="ARBA" id="ARBA00023136"/>
    </source>
</evidence>
<dbReference type="Proteomes" id="UP001501083">
    <property type="component" value="Unassembled WGS sequence"/>
</dbReference>
<dbReference type="PANTHER" id="PTHR30250">
    <property type="entry name" value="PST FAMILY PREDICTED COLANIC ACID TRANSPORTER"/>
    <property type="match status" value="1"/>
</dbReference>
<dbReference type="Pfam" id="PF01943">
    <property type="entry name" value="Polysacc_synt"/>
    <property type="match status" value="1"/>
</dbReference>
<accession>A0ABP9L8K4</accession>
<dbReference type="RefSeq" id="WP_158982541.1">
    <property type="nucleotide sequence ID" value="NZ_BAABKY010000001.1"/>
</dbReference>
<feature type="transmembrane region" description="Helical" evidence="6">
    <location>
        <begin position="179"/>
        <end position="202"/>
    </location>
</feature>
<dbReference type="InterPro" id="IPR002797">
    <property type="entry name" value="Polysacc_synth"/>
</dbReference>
<evidence type="ECO:0000256" key="1">
    <source>
        <dbReference type="ARBA" id="ARBA00004651"/>
    </source>
</evidence>
<feature type="transmembrane region" description="Helical" evidence="6">
    <location>
        <begin position="332"/>
        <end position="353"/>
    </location>
</feature>
<evidence type="ECO:0000256" key="4">
    <source>
        <dbReference type="ARBA" id="ARBA00022989"/>
    </source>
</evidence>
<feature type="transmembrane region" description="Helical" evidence="6">
    <location>
        <begin position="118"/>
        <end position="140"/>
    </location>
</feature>
<evidence type="ECO:0000313" key="8">
    <source>
        <dbReference type="Proteomes" id="UP001501083"/>
    </source>
</evidence>
<keyword evidence="4 6" id="KW-1133">Transmembrane helix</keyword>
<dbReference type="InterPro" id="IPR050833">
    <property type="entry name" value="Poly_Biosynth_Transport"/>
</dbReference>
<reference evidence="8" key="1">
    <citation type="journal article" date="2019" name="Int. J. Syst. Evol. Microbiol.">
        <title>The Global Catalogue of Microorganisms (GCM) 10K type strain sequencing project: providing services to taxonomists for standard genome sequencing and annotation.</title>
        <authorList>
            <consortium name="The Broad Institute Genomics Platform"/>
            <consortium name="The Broad Institute Genome Sequencing Center for Infectious Disease"/>
            <person name="Wu L."/>
            <person name="Ma J."/>
        </authorList>
    </citation>
    <scope>NUCLEOTIDE SEQUENCE [LARGE SCALE GENOMIC DNA]</scope>
    <source>
        <strain evidence="8">JCM 19212</strain>
    </source>
</reference>
<feature type="transmembrane region" description="Helical" evidence="6">
    <location>
        <begin position="49"/>
        <end position="72"/>
    </location>
</feature>
<sequence>MLRRYIPAAGSLAANTALATFWQLVRVGVQLLWTIVIARSLGIADYGRLAGIVGFAALLATFTGIGFALLMLQQVAREPERLGVYWRKSWVSILVLGSAISLLFAGIGPLLLGGHAWLYLLVGVTELICLPLTMACSYAFQAHARMGVANLLYVFIPAANLIAGLSFAASGVTRDLDHYIGFHAVFASIATAAACLVVVRLLRPASASLAVSRHETSEAAGFSVMRLADNGLNAFDKTLVLRLAGTDIAGAYTAAFRIVTVLTLPVTSLAMSALPRLFRAHGRDEEHTSRFVTKLMFHTIGFGLLSAVAMWLCAPVLPWLLGPSFAPAVDAARWLCLSPLLFGLCSVGSSVLLTRGRRNQRILSQCAGMAAMIVAGITLMPRYGLAGATLTLLVAQATTAVLVWSAVLAKPR</sequence>